<evidence type="ECO:0000256" key="1">
    <source>
        <dbReference type="SAM" id="Coils"/>
    </source>
</evidence>
<reference evidence="2" key="1">
    <citation type="submission" date="2023-04" db="EMBL/GenBank/DDBJ databases">
        <title>Phytophthora fragariaefolia NBRC 109709.</title>
        <authorList>
            <person name="Ichikawa N."/>
            <person name="Sato H."/>
            <person name="Tonouchi N."/>
        </authorList>
    </citation>
    <scope>NUCLEOTIDE SEQUENCE</scope>
    <source>
        <strain evidence="2">NBRC 109709</strain>
    </source>
</reference>
<dbReference type="AlphaFoldDB" id="A0A9W7CKQ9"/>
<name>A0A9W7CKQ9_9STRA</name>
<protein>
    <submittedName>
        <fullName evidence="2">Unnamed protein product</fullName>
    </submittedName>
</protein>
<keyword evidence="3" id="KW-1185">Reference proteome</keyword>
<gene>
    <name evidence="2" type="ORF">Pfra01_000911900</name>
</gene>
<proteinExistence type="predicted"/>
<dbReference type="Proteomes" id="UP001165121">
    <property type="component" value="Unassembled WGS sequence"/>
</dbReference>
<keyword evidence="1" id="KW-0175">Coiled coil</keyword>
<feature type="coiled-coil region" evidence="1">
    <location>
        <begin position="4"/>
        <end position="31"/>
    </location>
</feature>
<evidence type="ECO:0000313" key="2">
    <source>
        <dbReference type="EMBL" id="GMF34943.1"/>
    </source>
</evidence>
<evidence type="ECO:0000313" key="3">
    <source>
        <dbReference type="Proteomes" id="UP001165121"/>
    </source>
</evidence>
<dbReference type="EMBL" id="BSXT01000839">
    <property type="protein sequence ID" value="GMF34943.1"/>
    <property type="molecule type" value="Genomic_DNA"/>
</dbReference>
<comment type="caution">
    <text evidence="2">The sequence shown here is derived from an EMBL/GenBank/DDBJ whole genome shotgun (WGS) entry which is preliminary data.</text>
</comment>
<accession>A0A9W7CKQ9</accession>
<sequence length="324" mass="36464">MTLLRAMAQRMDKLEQSNPKLENTLKEKQNGLRVDTFMTPTASPFALRLGMDTRMHIDSLTGSPRTPRRMTPPRRVEPVHQYFAAHHHIPRYQFPARSTSTPHSRQREKCLQFTHPGKAIAVTVKANVNVNRKDMCRASAIPARVRRNWPSGPSSARSSRSGFLEQVLQQAGGVVVVLDADAPVRHEKMMLETFKINITCAQAMQLFTAPKDTMRPWPEHYIFLMAVSAATDGGEYYLVLNNIVQYASADLRRVLTDKQLVSGAEWKPVGVKVWKSWAIEGLIPNKEEQKVPDLMVAVNESPIEPGRDWSLDSGSSCHLVNDQS</sequence>
<organism evidence="2 3">
    <name type="scientific">Phytophthora fragariaefolia</name>
    <dbReference type="NCBI Taxonomy" id="1490495"/>
    <lineage>
        <taxon>Eukaryota</taxon>
        <taxon>Sar</taxon>
        <taxon>Stramenopiles</taxon>
        <taxon>Oomycota</taxon>
        <taxon>Peronosporomycetes</taxon>
        <taxon>Peronosporales</taxon>
        <taxon>Peronosporaceae</taxon>
        <taxon>Phytophthora</taxon>
    </lineage>
</organism>